<gene>
    <name evidence="7" type="ORF">ACLA_036030</name>
</gene>
<feature type="active site" description="Proton donor" evidence="3">
    <location>
        <position position="567"/>
    </location>
</feature>
<dbReference type="Pfam" id="PF00732">
    <property type="entry name" value="GMC_oxred_N"/>
    <property type="match status" value="1"/>
</dbReference>
<comment type="similarity">
    <text evidence="1">Belongs to the GMC oxidoreductase family.</text>
</comment>
<dbReference type="Proteomes" id="UP000006701">
    <property type="component" value="Unassembled WGS sequence"/>
</dbReference>
<keyword evidence="2" id="KW-0325">Glycoprotein</keyword>
<dbReference type="PROSITE" id="PS00624">
    <property type="entry name" value="GMC_OXRED_2"/>
    <property type="match status" value="1"/>
</dbReference>
<comment type="cofactor">
    <cofactor evidence="4">
        <name>FAD</name>
        <dbReference type="ChEBI" id="CHEBI:57692"/>
    </cofactor>
</comment>
<reference evidence="7 8" key="1">
    <citation type="journal article" date="2008" name="PLoS Genet.">
        <title>Genomic islands in the pathogenic filamentous fungus Aspergillus fumigatus.</title>
        <authorList>
            <person name="Fedorova N.D."/>
            <person name="Khaldi N."/>
            <person name="Joardar V.S."/>
            <person name="Maiti R."/>
            <person name="Amedeo P."/>
            <person name="Anderson M.J."/>
            <person name="Crabtree J."/>
            <person name="Silva J.C."/>
            <person name="Badger J.H."/>
            <person name="Albarraq A."/>
            <person name="Angiuoli S."/>
            <person name="Bussey H."/>
            <person name="Bowyer P."/>
            <person name="Cotty P.J."/>
            <person name="Dyer P.S."/>
            <person name="Egan A."/>
            <person name="Galens K."/>
            <person name="Fraser-Liggett C.M."/>
            <person name="Haas B.J."/>
            <person name="Inman J.M."/>
            <person name="Kent R."/>
            <person name="Lemieux S."/>
            <person name="Malavazi I."/>
            <person name="Orvis J."/>
            <person name="Roemer T."/>
            <person name="Ronning C.M."/>
            <person name="Sundaram J.P."/>
            <person name="Sutton G."/>
            <person name="Turner G."/>
            <person name="Venter J.C."/>
            <person name="White O.R."/>
            <person name="Whitty B.R."/>
            <person name="Youngman P."/>
            <person name="Wolfe K.H."/>
            <person name="Goldman G.H."/>
            <person name="Wortman J.R."/>
            <person name="Jiang B."/>
            <person name="Denning D.W."/>
            <person name="Nierman W.C."/>
        </authorList>
    </citation>
    <scope>NUCLEOTIDE SEQUENCE [LARGE SCALE GENOMIC DNA]</scope>
    <source>
        <strain evidence="8">ATCC 1007 / CBS 513.65 / DSM 816 / NCTC 3887 / NRRL 1</strain>
    </source>
</reference>
<evidence type="ECO:0000256" key="4">
    <source>
        <dbReference type="PIRSR" id="PIRSR000137-2"/>
    </source>
</evidence>
<dbReference type="OMA" id="HGCSWWH"/>
<evidence type="ECO:0000313" key="7">
    <source>
        <dbReference type="EMBL" id="EAW09400.1"/>
    </source>
</evidence>
<feature type="chain" id="PRO_5002633515" evidence="5">
    <location>
        <begin position="18"/>
        <end position="631"/>
    </location>
</feature>
<organism evidence="7 8">
    <name type="scientific">Aspergillus clavatus (strain ATCC 1007 / CBS 513.65 / DSM 816 / NCTC 3887 / NRRL 1 / QM 1276 / 107)</name>
    <dbReference type="NCBI Taxonomy" id="344612"/>
    <lineage>
        <taxon>Eukaryota</taxon>
        <taxon>Fungi</taxon>
        <taxon>Dikarya</taxon>
        <taxon>Ascomycota</taxon>
        <taxon>Pezizomycotina</taxon>
        <taxon>Eurotiomycetes</taxon>
        <taxon>Eurotiomycetidae</taxon>
        <taxon>Eurotiales</taxon>
        <taxon>Aspergillaceae</taxon>
        <taxon>Aspergillus</taxon>
        <taxon>Aspergillus subgen. Fumigati</taxon>
    </lineage>
</organism>
<dbReference type="InterPro" id="IPR000172">
    <property type="entry name" value="GMC_OxRdtase_N"/>
</dbReference>
<feature type="signal peptide" evidence="5">
    <location>
        <begin position="1"/>
        <end position="17"/>
    </location>
</feature>
<keyword evidence="4" id="KW-0285">Flavoprotein</keyword>
<dbReference type="Gene3D" id="3.50.50.60">
    <property type="entry name" value="FAD/NAD(P)-binding domain"/>
    <property type="match status" value="1"/>
</dbReference>
<dbReference type="GO" id="GO:0044550">
    <property type="term" value="P:secondary metabolite biosynthetic process"/>
    <property type="evidence" value="ECO:0007669"/>
    <property type="project" value="TreeGrafter"/>
</dbReference>
<evidence type="ECO:0000256" key="3">
    <source>
        <dbReference type="PIRSR" id="PIRSR000137-1"/>
    </source>
</evidence>
<dbReference type="KEGG" id="act:ACLA_036030"/>
<dbReference type="GO" id="GO:0016614">
    <property type="term" value="F:oxidoreductase activity, acting on CH-OH group of donors"/>
    <property type="evidence" value="ECO:0007669"/>
    <property type="project" value="InterPro"/>
</dbReference>
<dbReference type="VEuPathDB" id="FungiDB:ACLA_036030"/>
<feature type="active site" description="Proton acceptor" evidence="3">
    <location>
        <position position="611"/>
    </location>
</feature>
<dbReference type="RefSeq" id="XP_001270826.1">
    <property type="nucleotide sequence ID" value="XM_001270825.1"/>
</dbReference>
<evidence type="ECO:0000259" key="6">
    <source>
        <dbReference type="PROSITE" id="PS00624"/>
    </source>
</evidence>
<dbReference type="InterPro" id="IPR036188">
    <property type="entry name" value="FAD/NAD-bd_sf"/>
</dbReference>
<dbReference type="PANTHER" id="PTHR11552:SF138">
    <property type="entry name" value="DEHYDROGENASE PKFF-RELATED"/>
    <property type="match status" value="1"/>
</dbReference>
<dbReference type="eggNOG" id="KOG1238">
    <property type="taxonomic scope" value="Eukaryota"/>
</dbReference>
<dbReference type="OrthoDB" id="269227at2759"/>
<keyword evidence="5" id="KW-0732">Signal</keyword>
<feature type="binding site" evidence="4">
    <location>
        <begin position="612"/>
        <end position="613"/>
    </location>
    <ligand>
        <name>FAD</name>
        <dbReference type="ChEBI" id="CHEBI:57692"/>
    </ligand>
</feature>
<dbReference type="InterPro" id="IPR012132">
    <property type="entry name" value="GMC_OxRdtase"/>
</dbReference>
<dbReference type="Pfam" id="PF05199">
    <property type="entry name" value="GMC_oxred_C"/>
    <property type="match status" value="1"/>
</dbReference>
<dbReference type="AlphaFoldDB" id="A1CJS6"/>
<dbReference type="GO" id="GO:0050660">
    <property type="term" value="F:flavin adenine dinucleotide binding"/>
    <property type="evidence" value="ECO:0007669"/>
    <property type="project" value="InterPro"/>
</dbReference>
<dbReference type="HOGENOM" id="CLU_002865_6_3_1"/>
<feature type="domain" description="Glucose-methanol-choline oxidoreductase N-terminal" evidence="6">
    <location>
        <begin position="330"/>
        <end position="344"/>
    </location>
</feature>
<protein>
    <submittedName>
        <fullName evidence="7">GMC oxidoreductase, putative</fullName>
    </submittedName>
</protein>
<feature type="binding site" evidence="4">
    <location>
        <begin position="144"/>
        <end position="147"/>
    </location>
    <ligand>
        <name>FAD</name>
        <dbReference type="ChEBI" id="CHEBI:57692"/>
    </ligand>
</feature>
<keyword evidence="8" id="KW-1185">Reference proteome</keyword>
<dbReference type="STRING" id="344612.A1CJS6"/>
<dbReference type="SUPFAM" id="SSF54373">
    <property type="entry name" value="FAD-linked reductases, C-terminal domain"/>
    <property type="match status" value="1"/>
</dbReference>
<dbReference type="Gene3D" id="3.30.560.10">
    <property type="entry name" value="Glucose Oxidase, domain 3"/>
    <property type="match status" value="1"/>
</dbReference>
<dbReference type="PIRSF" id="PIRSF000137">
    <property type="entry name" value="Alcohol_oxidase"/>
    <property type="match status" value="1"/>
</dbReference>
<dbReference type="InterPro" id="IPR007867">
    <property type="entry name" value="GMC_OxRtase_C"/>
</dbReference>
<evidence type="ECO:0000256" key="5">
    <source>
        <dbReference type="SAM" id="SignalP"/>
    </source>
</evidence>
<name>A1CJS6_ASPCL</name>
<accession>A1CJS6</accession>
<dbReference type="SUPFAM" id="SSF51905">
    <property type="entry name" value="FAD/NAD(P)-binding domain"/>
    <property type="match status" value="1"/>
</dbReference>
<proteinExistence type="inferred from homology"/>
<evidence type="ECO:0000256" key="1">
    <source>
        <dbReference type="ARBA" id="ARBA00010790"/>
    </source>
</evidence>
<evidence type="ECO:0000313" key="8">
    <source>
        <dbReference type="Proteomes" id="UP000006701"/>
    </source>
</evidence>
<sequence length="631" mass="67481">MQFPFLLLSGLVGAANLNPNPSLNLLDDGQKGPLLGTFFGTPGANATYDYVIVGGGTAGLTIASRLAQNGSLSVAVVEAGGFYEIDNGNKSVVPGYAPFYAGTDPNDYQPLVDWGFVTTPQPGPGGRVMHYPRGKTLGGSSARNFMVYHRPTAGSLQRWADEVGDESYTFNRMLPYFQKSCHYTPPDPGLYVNTTNTEAANAFDPSGGPLEVSFSNAVDSFGTWAPGVFSAVGMEQIDGLNSGKLLGAAWATSTIKPMNAHRSSSESSFLQEAFKNGVAPTVYINAMAQRILFDSDKTATGVQVSTAGSFGTNAVNFTLNARKEIILSAGALQSPQLLMVSGIGACKELAKFGIDCINDLPGVGQNLQDHSYFGTSHRVNVPTASAVANNQTLAAMAVDLYLQNATGPLSIFGAGYYGWEKLPEPYRSQLSNDALQALSDVPSDWPEVEWLTVNAYFGDGANLITGDPLDGHNYATLNTAIVAPFSRGTVTLADASMNTPPVIDPQWLVDSTDMEVAIQAFKRQREVWDEFVKMGVADPEEFYPGKQVQTDAQIREHLRRTVGPVFHVSGSCKMGRRDDPMAVLDSTARVYGVRNLRVVDAGSFPFLTPGHPQATVYALAEKIADDILSVT</sequence>
<dbReference type="EMBL" id="DS027056">
    <property type="protein sequence ID" value="EAW09400.1"/>
    <property type="molecule type" value="Genomic_DNA"/>
</dbReference>
<dbReference type="GeneID" id="4703521"/>
<keyword evidence="4" id="KW-0274">FAD</keyword>
<evidence type="ECO:0000256" key="2">
    <source>
        <dbReference type="ARBA" id="ARBA00023180"/>
    </source>
</evidence>
<dbReference type="PANTHER" id="PTHR11552">
    <property type="entry name" value="GLUCOSE-METHANOL-CHOLINE GMC OXIDOREDUCTASE"/>
    <property type="match status" value="1"/>
</dbReference>